<keyword evidence="1" id="KW-1133">Transmembrane helix</keyword>
<name>A0A9P5K9R0_COLSI</name>
<feature type="transmembrane region" description="Helical" evidence="1">
    <location>
        <begin position="102"/>
        <end position="122"/>
    </location>
</feature>
<reference evidence="2" key="1">
    <citation type="submission" date="2019-06" db="EMBL/GenBank/DDBJ databases">
        <authorList>
            <person name="Gan P."/>
            <person name="Shirasu K."/>
        </authorList>
    </citation>
    <scope>NUCLEOTIDE SEQUENCE [LARGE SCALE GENOMIC DNA]</scope>
    <source>
        <strain evidence="2">CAD2</strain>
    </source>
</reference>
<keyword evidence="1" id="KW-0472">Membrane</keyword>
<dbReference type="Proteomes" id="UP000711996">
    <property type="component" value="Unassembled WGS sequence"/>
</dbReference>
<keyword evidence="3" id="KW-1185">Reference proteome</keyword>
<comment type="caution">
    <text evidence="2">The sequence shown here is derived from an EMBL/GenBank/DDBJ whole genome shotgun (WGS) entry which is preliminary data.</text>
</comment>
<evidence type="ECO:0000313" key="3">
    <source>
        <dbReference type="Proteomes" id="UP000711996"/>
    </source>
</evidence>
<sequence length="633" mass="69925">MHATSHEHRGSAASTVLHESAYGSDKKASVIHVHPQFPTEEYHHTTRQPSTGYKLVSAWWSLELASTAICVGFFATYWWLLEHYDDKPVSKWQGPQARLSPLKNLPAAAAIVMTAFRVFLSYPIAASMGQLKWHHFGRPWPRPVADLQAFDAASRGTFGSARLLFSKSIFHSIHISLGCVLILGTQGLQTLGQSAITQHAGTYWEKEIPGVLNARIPFCKLYNISETHDIDRNGINGTNQQASDADPRTRAALLSAWSRILKPKAIDHQVTTIPANCSTKRCQWKDVTTIAVDYQCANASAVINAEGFAFSSQANITNRVSVPSFNGAFAHAQIRLKPSLTIPNSSVFTSTYSNSPGLILHLAAIAERGDGEFEAAECVFSWEVATWGFNTYNVTSLSFDQGSNTDHHNVTPNPATNRDKDIIIHAPCNTGHNITSEEDPGGMKCSYTVTNHAHEGLQNFLANALRGFTYRENSKTHTIFRSDNTIFNIFRSSWQLSFKDPGAQTALNTTMGIYARQIAFGIGAAVRALSNDTVSGQVEQEDQIFKINKGYVAYPGCLLGLTIYLLFYSMWRTKGGPTWKTSLLPVLYHGFELPATEPGYHCRNLAWMEEASKHKQVVLRDDGDGLGLKLRNS</sequence>
<dbReference type="OrthoDB" id="5242705at2759"/>
<dbReference type="Pfam" id="PF11374">
    <property type="entry name" value="DUF3176"/>
    <property type="match status" value="1"/>
</dbReference>
<dbReference type="EMBL" id="QPMT01000005">
    <property type="protein sequence ID" value="KAF4863849.1"/>
    <property type="molecule type" value="Genomic_DNA"/>
</dbReference>
<keyword evidence="1" id="KW-0812">Transmembrane</keyword>
<feature type="transmembrane region" description="Helical" evidence="1">
    <location>
        <begin position="551"/>
        <end position="571"/>
    </location>
</feature>
<organism evidence="2 3">
    <name type="scientific">Colletotrichum siamense</name>
    <name type="common">Anthracnose fungus</name>
    <dbReference type="NCBI Taxonomy" id="690259"/>
    <lineage>
        <taxon>Eukaryota</taxon>
        <taxon>Fungi</taxon>
        <taxon>Dikarya</taxon>
        <taxon>Ascomycota</taxon>
        <taxon>Pezizomycotina</taxon>
        <taxon>Sordariomycetes</taxon>
        <taxon>Hypocreomycetidae</taxon>
        <taxon>Glomerellales</taxon>
        <taxon>Glomerellaceae</taxon>
        <taxon>Colletotrichum</taxon>
        <taxon>Colletotrichum gloeosporioides species complex</taxon>
    </lineage>
</organism>
<evidence type="ECO:0000256" key="1">
    <source>
        <dbReference type="SAM" id="Phobius"/>
    </source>
</evidence>
<feature type="transmembrane region" description="Helical" evidence="1">
    <location>
        <begin position="58"/>
        <end position="81"/>
    </location>
</feature>
<gene>
    <name evidence="2" type="ORF">CGCSCA2_v002303</name>
</gene>
<protein>
    <submittedName>
        <fullName evidence="2">Uncharacterized protein</fullName>
    </submittedName>
</protein>
<dbReference type="PANTHER" id="PTHR35394:SF5">
    <property type="entry name" value="DUF3176 DOMAIN-CONTAINING PROTEIN"/>
    <property type="match status" value="1"/>
</dbReference>
<dbReference type="InterPro" id="IPR021514">
    <property type="entry name" value="DUF3176"/>
</dbReference>
<accession>A0A9P5K9R0</accession>
<proteinExistence type="predicted"/>
<evidence type="ECO:0000313" key="2">
    <source>
        <dbReference type="EMBL" id="KAF4863849.1"/>
    </source>
</evidence>
<dbReference type="PANTHER" id="PTHR35394">
    <property type="entry name" value="DUF3176 DOMAIN-CONTAINING PROTEIN"/>
    <property type="match status" value="1"/>
</dbReference>
<dbReference type="AlphaFoldDB" id="A0A9P5K9R0"/>